<dbReference type="HAMAP" id="MF_00108">
    <property type="entry name" value="IspD"/>
    <property type="match status" value="1"/>
</dbReference>
<comment type="caution">
    <text evidence="8">The sequence shown here is derived from an EMBL/GenBank/DDBJ whole genome shotgun (WGS) entry which is preliminary data.</text>
</comment>
<evidence type="ECO:0000256" key="2">
    <source>
        <dbReference type="ARBA" id="ARBA00004787"/>
    </source>
</evidence>
<evidence type="ECO:0000313" key="8">
    <source>
        <dbReference type="EMBL" id="KRG20039.1"/>
    </source>
</evidence>
<feature type="site" description="Transition state stabilizer" evidence="7">
    <location>
        <position position="26"/>
    </location>
</feature>
<dbReference type="PANTHER" id="PTHR32125">
    <property type="entry name" value="2-C-METHYL-D-ERYTHRITOL 4-PHOSPHATE CYTIDYLYLTRANSFERASE, CHLOROPLASTIC"/>
    <property type="match status" value="1"/>
</dbReference>
<evidence type="ECO:0000313" key="10">
    <source>
        <dbReference type="Proteomes" id="UP000051494"/>
    </source>
</evidence>
<accession>A0A0Q9YTR1</accession>
<organism evidence="8">
    <name type="scientific">Candidatus Berkiella cookevillensis</name>
    <dbReference type="NCBI Taxonomy" id="437022"/>
    <lineage>
        <taxon>Bacteria</taxon>
        <taxon>Pseudomonadati</taxon>
        <taxon>Pseudomonadota</taxon>
        <taxon>Gammaproteobacteria</taxon>
        <taxon>Candidatus Berkiellales</taxon>
        <taxon>Candidatus Berkiellaceae</taxon>
        <taxon>Candidatus Berkiella</taxon>
    </lineage>
</organism>
<dbReference type="EMBL" id="LKHV01000001">
    <property type="protein sequence ID" value="KRG20039.1"/>
    <property type="molecule type" value="Genomic_DNA"/>
</dbReference>
<feature type="site" description="Transition state stabilizer" evidence="7">
    <location>
        <position position="17"/>
    </location>
</feature>
<dbReference type="Gene3D" id="3.90.550.10">
    <property type="entry name" value="Spore Coat Polysaccharide Biosynthesis Protein SpsA, Chain A"/>
    <property type="match status" value="1"/>
</dbReference>
<dbReference type="FunFam" id="3.90.550.10:FF:000003">
    <property type="entry name" value="2-C-methyl-D-erythritol 4-phosphate cytidylyltransferase"/>
    <property type="match status" value="1"/>
</dbReference>
<dbReference type="AlphaFoldDB" id="A0A0Q9YTR1"/>
<feature type="site" description="Positions MEP for the nucleophilic attack" evidence="7">
    <location>
        <position position="219"/>
    </location>
</feature>
<dbReference type="OrthoDB" id="9806837at2"/>
<comment type="function">
    <text evidence="7">Catalyzes the formation of 4-diphosphocytidyl-2-C-methyl-D-erythritol from CTP and 2-C-methyl-D-erythritol 4-phosphate (MEP).</text>
</comment>
<keyword evidence="10" id="KW-1185">Reference proteome</keyword>
<reference evidence="9" key="3">
    <citation type="submission" date="2021-06" db="EMBL/GenBank/DDBJ databases">
        <title>Genomic Description and Analysis of Intracellular Bacteria, Candidatus Berkiella cookevillensis and Candidatus Berkiella aquae.</title>
        <authorList>
            <person name="Kidane D.T."/>
            <person name="Mehari Y.T."/>
            <person name="Rice F.C."/>
            <person name="Arivett B.A."/>
            <person name="Farone A.L."/>
            <person name="Berk S.G."/>
            <person name="Farone M.B."/>
        </authorList>
    </citation>
    <scope>NUCLEOTIDE SEQUENCE</scope>
    <source>
        <strain evidence="9">CC99</strain>
    </source>
</reference>
<evidence type="ECO:0000256" key="3">
    <source>
        <dbReference type="ARBA" id="ARBA00009789"/>
    </source>
</evidence>
<evidence type="ECO:0000256" key="1">
    <source>
        <dbReference type="ARBA" id="ARBA00001282"/>
    </source>
</evidence>
<dbReference type="EMBL" id="LKHV02000001">
    <property type="protein sequence ID" value="MCS5708384.1"/>
    <property type="molecule type" value="Genomic_DNA"/>
</dbReference>
<feature type="site" description="Positions MEP for the nucleophilic attack" evidence="7">
    <location>
        <position position="163"/>
    </location>
</feature>
<name>A0A0Q9YTR1_9GAMM</name>
<dbReference type="InterPro" id="IPR001228">
    <property type="entry name" value="IspD"/>
</dbReference>
<proteinExistence type="inferred from homology"/>
<dbReference type="RefSeq" id="WP_057622833.1">
    <property type="nucleotide sequence ID" value="NZ_LKHV02000001.1"/>
</dbReference>
<evidence type="ECO:0000256" key="5">
    <source>
        <dbReference type="ARBA" id="ARBA00022695"/>
    </source>
</evidence>
<dbReference type="InterPro" id="IPR029044">
    <property type="entry name" value="Nucleotide-diphossugar_trans"/>
</dbReference>
<comment type="similarity">
    <text evidence="3 7">Belongs to the IspD/TarI cytidylyltransferase family. IspD subfamily.</text>
</comment>
<dbReference type="InterPro" id="IPR050088">
    <property type="entry name" value="IspD/TarI_cytidylyltransf_bact"/>
</dbReference>
<dbReference type="STRING" id="437022.CC99x_00260"/>
<evidence type="ECO:0000256" key="7">
    <source>
        <dbReference type="HAMAP-Rule" id="MF_00108"/>
    </source>
</evidence>
<comment type="pathway">
    <text evidence="2 7">Isoprenoid biosynthesis; isopentenyl diphosphate biosynthesis via DXP pathway; isopentenyl diphosphate from 1-deoxy-D-xylulose 5-phosphate: step 2/6.</text>
</comment>
<dbReference type="InterPro" id="IPR034683">
    <property type="entry name" value="IspD/TarI"/>
</dbReference>
<sequence>MTNKFFIIIPAAGIGQRFLQNSALPKQYERLQSKTVLEHVIDLFLAQSWITEVVVALHPEDKYFSKIYAQRDAEEIPKLRTVIGGKSRAESVWNALHSMQTTVKAHDWILVHDAARPCLSQRDLLNLIAQLKTNDIGGILAEKLAGTIKHCEEQNTIGHTVNRDRLWQALTPQMFKNDVLYKSLAYCFERKYIITDEAQAVERFGLPVKLIEAQDINLKITYPKDLALANAILASQEVCLS</sequence>
<evidence type="ECO:0000256" key="6">
    <source>
        <dbReference type="ARBA" id="ARBA00023229"/>
    </source>
</evidence>
<keyword evidence="4 7" id="KW-0808">Transferase</keyword>
<gene>
    <name evidence="7 8" type="primary">ispD</name>
    <name evidence="8" type="ORF">CC99x_00260</name>
    <name evidence="9" type="ORF">CC99x_005635</name>
</gene>
<reference evidence="8" key="1">
    <citation type="submission" date="2015-09" db="EMBL/GenBank/DDBJ databases">
        <title>Draft Genome Sequences of Two Novel Amoeba-resistant Intranuclear Bacteria, Candidatus Berkiella cookevillensis and Candidatus Berkiella aquae.</title>
        <authorList>
            <person name="Mehari Y.T."/>
            <person name="Arivett B.A."/>
            <person name="Farone A.L."/>
            <person name="Gunderson J.H."/>
            <person name="Farone M.B."/>
        </authorList>
    </citation>
    <scope>NUCLEOTIDE SEQUENCE [LARGE SCALE GENOMIC DNA]</scope>
    <source>
        <strain evidence="8">CC99</strain>
    </source>
</reference>
<evidence type="ECO:0000256" key="4">
    <source>
        <dbReference type="ARBA" id="ARBA00022679"/>
    </source>
</evidence>
<dbReference type="SUPFAM" id="SSF53448">
    <property type="entry name" value="Nucleotide-diphospho-sugar transferases"/>
    <property type="match status" value="1"/>
</dbReference>
<keyword evidence="5 7" id="KW-0548">Nucleotidyltransferase</keyword>
<dbReference type="Proteomes" id="UP000051494">
    <property type="component" value="Unassembled WGS sequence"/>
</dbReference>
<comment type="catalytic activity">
    <reaction evidence="1 7">
        <text>2-C-methyl-D-erythritol 4-phosphate + CTP + H(+) = 4-CDP-2-C-methyl-D-erythritol + diphosphate</text>
        <dbReference type="Rhea" id="RHEA:13429"/>
        <dbReference type="ChEBI" id="CHEBI:15378"/>
        <dbReference type="ChEBI" id="CHEBI:33019"/>
        <dbReference type="ChEBI" id="CHEBI:37563"/>
        <dbReference type="ChEBI" id="CHEBI:57823"/>
        <dbReference type="ChEBI" id="CHEBI:58262"/>
        <dbReference type="EC" id="2.7.7.60"/>
    </reaction>
</comment>
<dbReference type="GO" id="GO:0019288">
    <property type="term" value="P:isopentenyl diphosphate biosynthetic process, methylerythritol 4-phosphate pathway"/>
    <property type="evidence" value="ECO:0007669"/>
    <property type="project" value="UniProtKB-UniRule"/>
</dbReference>
<evidence type="ECO:0000313" key="9">
    <source>
        <dbReference type="EMBL" id="MCS5708384.1"/>
    </source>
</evidence>
<dbReference type="InterPro" id="IPR018294">
    <property type="entry name" value="ISPD_synthase_CS"/>
</dbReference>
<dbReference type="Pfam" id="PF01128">
    <property type="entry name" value="IspD"/>
    <property type="match status" value="1"/>
</dbReference>
<dbReference type="UniPathway" id="UPA00056">
    <property type="reaction ID" value="UER00093"/>
</dbReference>
<dbReference type="PANTHER" id="PTHR32125:SF4">
    <property type="entry name" value="2-C-METHYL-D-ERYTHRITOL 4-PHOSPHATE CYTIDYLYLTRANSFERASE, CHLOROPLASTIC"/>
    <property type="match status" value="1"/>
</dbReference>
<dbReference type="NCBIfam" id="TIGR00453">
    <property type="entry name" value="ispD"/>
    <property type="match status" value="1"/>
</dbReference>
<dbReference type="PROSITE" id="PS01295">
    <property type="entry name" value="ISPD"/>
    <property type="match status" value="1"/>
</dbReference>
<dbReference type="CDD" id="cd02516">
    <property type="entry name" value="CDP-ME_synthetase"/>
    <property type="match status" value="1"/>
</dbReference>
<dbReference type="PATRIC" id="fig|1590042.3.peg.273"/>
<keyword evidence="6 7" id="KW-0414">Isoprene biosynthesis</keyword>
<dbReference type="GO" id="GO:0050518">
    <property type="term" value="F:2-C-methyl-D-erythritol 4-phosphate cytidylyltransferase activity"/>
    <property type="evidence" value="ECO:0007669"/>
    <property type="project" value="UniProtKB-UniRule"/>
</dbReference>
<reference evidence="9" key="2">
    <citation type="journal article" date="2016" name="Genome Announc.">
        <title>Draft Genome Sequences of Two Novel Amoeba-Resistant Intranuclear Bacteria, 'Candidatus Berkiella cookevillensis' and 'Candidatus Berkiella aquae'.</title>
        <authorList>
            <person name="Mehari Y.T."/>
            <person name="Arivett B.A."/>
            <person name="Farone A.L."/>
            <person name="Gunderson J.H."/>
            <person name="Farone M.B."/>
        </authorList>
    </citation>
    <scope>NUCLEOTIDE SEQUENCE</scope>
    <source>
        <strain evidence="9">CC99</strain>
    </source>
</reference>
<dbReference type="EC" id="2.7.7.60" evidence="7"/>
<protein>
    <recommendedName>
        <fullName evidence="7">2-C-methyl-D-erythritol 4-phosphate cytidylyltransferase</fullName>
        <ecNumber evidence="7">2.7.7.60</ecNumber>
    </recommendedName>
    <alternativeName>
        <fullName evidence="7">4-diphosphocytidyl-2C-methyl-D-erythritol synthase</fullName>
    </alternativeName>
    <alternativeName>
        <fullName evidence="7">MEP cytidylyltransferase</fullName>
        <shortName evidence="7">MCT</shortName>
    </alternativeName>
</protein>